<dbReference type="RefSeq" id="WP_220449948.1">
    <property type="nucleotide sequence ID" value="NZ_SMJZ01000375.1"/>
</dbReference>
<sequence length="139" mass="13772">MTTLVPPMTGFTLVIMARTPAAVCRFSFTPAVLVLGDPVTVGSPLEDTLPDGFPPPDGPTMGLFPGDLETPGSTGVRAGSDCHTSTPAATTAAVVAVNATVLAPLRERRVPVAPATTPDGTLSGHAGPGGAGRRGAEGG</sequence>
<feature type="region of interest" description="Disordered" evidence="1">
    <location>
        <begin position="108"/>
        <end position="139"/>
    </location>
</feature>
<dbReference type="EMBL" id="SMJZ01000375">
    <property type="protein sequence ID" value="TDB93956.1"/>
    <property type="molecule type" value="Genomic_DNA"/>
</dbReference>
<name>A0A4R4MJJ5_9ACTN</name>
<protein>
    <submittedName>
        <fullName evidence="2">Uncharacterized protein</fullName>
    </submittedName>
</protein>
<organism evidence="2 3">
    <name type="scientific">Nonomuraea longispora</name>
    <dbReference type="NCBI Taxonomy" id="1848320"/>
    <lineage>
        <taxon>Bacteria</taxon>
        <taxon>Bacillati</taxon>
        <taxon>Actinomycetota</taxon>
        <taxon>Actinomycetes</taxon>
        <taxon>Streptosporangiales</taxon>
        <taxon>Streptosporangiaceae</taxon>
        <taxon>Nonomuraea</taxon>
    </lineage>
</organism>
<evidence type="ECO:0000256" key="1">
    <source>
        <dbReference type="SAM" id="MobiDB-lite"/>
    </source>
</evidence>
<proteinExistence type="predicted"/>
<evidence type="ECO:0000313" key="3">
    <source>
        <dbReference type="Proteomes" id="UP000295157"/>
    </source>
</evidence>
<reference evidence="2 3" key="1">
    <citation type="submission" date="2019-02" db="EMBL/GenBank/DDBJ databases">
        <title>Draft genome sequences of novel Actinobacteria.</title>
        <authorList>
            <person name="Sahin N."/>
            <person name="Ay H."/>
            <person name="Saygin H."/>
        </authorList>
    </citation>
    <scope>NUCLEOTIDE SEQUENCE [LARGE SCALE GENOMIC DNA]</scope>
    <source>
        <strain evidence="2 3">KC201</strain>
    </source>
</reference>
<gene>
    <name evidence="2" type="ORF">E1267_43120</name>
</gene>
<accession>A0A4R4MJJ5</accession>
<feature type="region of interest" description="Disordered" evidence="1">
    <location>
        <begin position="45"/>
        <end position="85"/>
    </location>
</feature>
<feature type="non-terminal residue" evidence="2">
    <location>
        <position position="139"/>
    </location>
</feature>
<comment type="caution">
    <text evidence="2">The sequence shown here is derived from an EMBL/GenBank/DDBJ whole genome shotgun (WGS) entry which is preliminary data.</text>
</comment>
<dbReference type="AlphaFoldDB" id="A0A4R4MJJ5"/>
<dbReference type="Proteomes" id="UP000295157">
    <property type="component" value="Unassembled WGS sequence"/>
</dbReference>
<keyword evidence="3" id="KW-1185">Reference proteome</keyword>
<evidence type="ECO:0000313" key="2">
    <source>
        <dbReference type="EMBL" id="TDB93956.1"/>
    </source>
</evidence>